<gene>
    <name evidence="1" type="ordered locus">MMOB6100</name>
</gene>
<dbReference type="eggNOG" id="ENOG503404Q">
    <property type="taxonomic scope" value="Bacteria"/>
</dbReference>
<dbReference type="Proteomes" id="UP000009072">
    <property type="component" value="Chromosome"/>
</dbReference>
<proteinExistence type="predicted"/>
<name>Q6KH35_MYCM1</name>
<sequence>MNLEEKYENKTKEKFQTKKIQINVHSEEEYLKKQKEFLEELELNWEKFEKENKFQFDYDNKYKEKMKDEKLGFYEFELSFKRSPLTIIHAPWGTGKTYFLDSLVKNFVDKKFENTKIERIIFIDLWKYSYSESIDLDISKSFYKNAPMSRRKFRQNATKGLGYVSKFINNALNIVEATPGIPKLNGLSQVLDFSKIGDYFLKEKVVKLFSVDETRKLVILDNIERLGENIWEIFKFIFELQSLENNIYLLPMNKQFLIHKKNESGGEYQIQKFIDISPFEFKQNYLGILTKFFQREGKHFEHLKNDLNKILEMEIEGQKLSIRELEQNLNLNKDLLFKQESRYKFLKAFNETIWNNWNWLKKIIKEDFEFILKNELDWANKVATVKNEYFLNDFFVFNDHNDFFANSFNRYCFANSKNNFYKKLEKDICSLDNLRSNNFNEGFKKLGEILNSYLELSNEQEISINDFLESKWNENFKYEEIIIKINHLTILKNNFQEKWQQKDEEISKRKFEIGEYFFDEILKYLNKLKILFEERNENISKEFANSKWEKDFWIKKIEDNKIKEKITDNELFSILESI</sequence>
<dbReference type="EMBL" id="AE017308">
    <property type="protein sequence ID" value="AAT28096.1"/>
    <property type="molecule type" value="Genomic_DNA"/>
</dbReference>
<dbReference type="HOGENOM" id="CLU_471605_0_0_14"/>
<accession>Q6KH35</accession>
<keyword evidence="2" id="KW-1185">Reference proteome</keyword>
<dbReference type="AlphaFoldDB" id="Q6KH35"/>
<evidence type="ECO:0000313" key="2">
    <source>
        <dbReference type="Proteomes" id="UP000009072"/>
    </source>
</evidence>
<dbReference type="InterPro" id="IPR027417">
    <property type="entry name" value="P-loop_NTPase"/>
</dbReference>
<reference evidence="1 2" key="1">
    <citation type="journal article" date="2004" name="Genome Res.">
        <title>The complete genome and proteome of Mycoplasma mobile.</title>
        <authorList>
            <person name="Jaffe J.D."/>
            <person name="Stange-Thomann N."/>
            <person name="Smith C."/>
            <person name="DeCaprio D."/>
            <person name="Fisher S."/>
            <person name="Butler J."/>
            <person name="Calvo S."/>
            <person name="Elkins T."/>
            <person name="FitzGerald M.G."/>
            <person name="Hafez N."/>
            <person name="Kodira C.D."/>
            <person name="Major J."/>
            <person name="Wang S."/>
            <person name="Wilkinson J."/>
            <person name="Nicol R."/>
            <person name="Nusbaum C."/>
            <person name="Birren B."/>
            <person name="Berg H.C."/>
            <person name="Church G.M."/>
        </authorList>
    </citation>
    <scope>NUCLEOTIDE SEQUENCE [LARGE SCALE GENOMIC DNA]</scope>
    <source>
        <strain evidence="2">ATCC 43663 / 163K / NCTC 11711</strain>
    </source>
</reference>
<dbReference type="OrthoDB" id="403995at2"/>
<organism evidence="1 2">
    <name type="scientific">Mycoplasma mobile (strain ATCC 43663 / 163K / NCTC 11711)</name>
    <name type="common">Mesomycoplasma mobile</name>
    <dbReference type="NCBI Taxonomy" id="267748"/>
    <lineage>
        <taxon>Bacteria</taxon>
        <taxon>Bacillati</taxon>
        <taxon>Mycoplasmatota</taxon>
        <taxon>Mycoplasmoidales</taxon>
        <taxon>Metamycoplasmataceae</taxon>
        <taxon>Mesomycoplasma</taxon>
    </lineage>
</organism>
<dbReference type="KEGG" id="mmo:MMOB6100"/>
<protein>
    <submittedName>
        <fullName evidence="1">Expressed protein</fullName>
    </submittedName>
</protein>
<evidence type="ECO:0000313" key="1">
    <source>
        <dbReference type="EMBL" id="AAT28096.1"/>
    </source>
</evidence>
<dbReference type="Gene3D" id="3.40.50.300">
    <property type="entry name" value="P-loop containing nucleotide triphosphate hydrolases"/>
    <property type="match status" value="1"/>
</dbReference>
<dbReference type="RefSeq" id="WP_011265130.1">
    <property type="nucleotide sequence ID" value="NC_006908.1"/>
</dbReference>